<feature type="non-terminal residue" evidence="1">
    <location>
        <position position="62"/>
    </location>
</feature>
<evidence type="ECO:0000313" key="1">
    <source>
        <dbReference type="EMBL" id="KAL0200085.1"/>
    </source>
</evidence>
<dbReference type="AlphaFoldDB" id="A0ABD0RNI0"/>
<dbReference type="Proteomes" id="UP001529510">
    <property type="component" value="Unassembled WGS sequence"/>
</dbReference>
<dbReference type="EMBL" id="JAMKFB020000002">
    <property type="protein sequence ID" value="KAL0200085.1"/>
    <property type="molecule type" value="Genomic_DNA"/>
</dbReference>
<keyword evidence="2" id="KW-1185">Reference proteome</keyword>
<proteinExistence type="predicted"/>
<sequence length="62" mass="6960">IPLPNLSCFNFLHGHVNIWSVLPPSDTALTEHYHHAGCPCQYCPYSKDDKTNGHKEQVVLVS</sequence>
<name>A0ABD0RNI0_CIRMR</name>
<accession>A0ABD0RNI0</accession>
<comment type="caution">
    <text evidence="1">The sequence shown here is derived from an EMBL/GenBank/DDBJ whole genome shotgun (WGS) entry which is preliminary data.</text>
</comment>
<protein>
    <submittedName>
        <fullName evidence="1">Uncharacterized protein</fullName>
    </submittedName>
</protein>
<evidence type="ECO:0000313" key="2">
    <source>
        <dbReference type="Proteomes" id="UP001529510"/>
    </source>
</evidence>
<feature type="non-terminal residue" evidence="1">
    <location>
        <position position="1"/>
    </location>
</feature>
<reference evidence="1 2" key="1">
    <citation type="submission" date="2024-05" db="EMBL/GenBank/DDBJ databases">
        <title>Genome sequencing and assembly of Indian major carp, Cirrhinus mrigala (Hamilton, 1822).</title>
        <authorList>
            <person name="Mohindra V."/>
            <person name="Chowdhury L.M."/>
            <person name="Lal K."/>
            <person name="Jena J.K."/>
        </authorList>
    </citation>
    <scope>NUCLEOTIDE SEQUENCE [LARGE SCALE GENOMIC DNA]</scope>
    <source>
        <strain evidence="1">CM1030</strain>
        <tissue evidence="1">Blood</tissue>
    </source>
</reference>
<organism evidence="1 2">
    <name type="scientific">Cirrhinus mrigala</name>
    <name type="common">Mrigala</name>
    <dbReference type="NCBI Taxonomy" id="683832"/>
    <lineage>
        <taxon>Eukaryota</taxon>
        <taxon>Metazoa</taxon>
        <taxon>Chordata</taxon>
        <taxon>Craniata</taxon>
        <taxon>Vertebrata</taxon>
        <taxon>Euteleostomi</taxon>
        <taxon>Actinopterygii</taxon>
        <taxon>Neopterygii</taxon>
        <taxon>Teleostei</taxon>
        <taxon>Ostariophysi</taxon>
        <taxon>Cypriniformes</taxon>
        <taxon>Cyprinidae</taxon>
        <taxon>Labeoninae</taxon>
        <taxon>Labeonini</taxon>
        <taxon>Cirrhinus</taxon>
    </lineage>
</organism>
<gene>
    <name evidence="1" type="ORF">M9458_003272</name>
</gene>